<reference evidence="1 2" key="3">
    <citation type="journal article" date="2022" name="Microbiol. Spectr.">
        <title>Folding features and dynamics of 3D genome architecture in plant fungal pathogens.</title>
        <authorList>
            <person name="Xia C."/>
        </authorList>
    </citation>
    <scope>NUCLEOTIDE SEQUENCE [LARGE SCALE GENOMIC DNA]</scope>
    <source>
        <strain evidence="1 2">93-210</strain>
    </source>
</reference>
<accession>A0ACC0DY58</accession>
<dbReference type="Proteomes" id="UP001060170">
    <property type="component" value="Chromosome 14"/>
</dbReference>
<organism evidence="1 2">
    <name type="scientific">Puccinia striiformis f. sp. tritici</name>
    <dbReference type="NCBI Taxonomy" id="168172"/>
    <lineage>
        <taxon>Eukaryota</taxon>
        <taxon>Fungi</taxon>
        <taxon>Dikarya</taxon>
        <taxon>Basidiomycota</taxon>
        <taxon>Pucciniomycotina</taxon>
        <taxon>Pucciniomycetes</taxon>
        <taxon>Pucciniales</taxon>
        <taxon>Pucciniaceae</taxon>
        <taxon>Puccinia</taxon>
    </lineage>
</organism>
<dbReference type="EMBL" id="CM045878">
    <property type="protein sequence ID" value="KAI7940379.1"/>
    <property type="molecule type" value="Genomic_DNA"/>
</dbReference>
<gene>
    <name evidence="1" type="ORF">MJO28_014031</name>
</gene>
<comment type="caution">
    <text evidence="1">The sequence shown here is derived from an EMBL/GenBank/DDBJ whole genome shotgun (WGS) entry which is preliminary data.</text>
</comment>
<evidence type="ECO:0000313" key="2">
    <source>
        <dbReference type="Proteomes" id="UP001060170"/>
    </source>
</evidence>
<sequence length="472" mass="51844">MDESGTETDVSRANLPAIPNTSPPASAFLTFLSGVLGNPNLRSPSGDVLIKQDMLNLIQEMILVEDTRLKKMESCMDTIDGRIALLELSRQPSAPNMSHPAKPSYARAAGAHAEPSRPNISPPSRPSLQSFKPAANNFGAGDLVKIKWLADNSATPKQASSIVLSLRNKETANRCVKSGIYLNWGHHRVTKFIPRPPQCWKCLKMGHFGQWCRENARCEVVAQETQSLPTSMIDTTNVTSNPTSFPPFSSSSPFSPPPPILNSILPMAPVKILQLNCHAAKAVTLSVLKLSSDFSILALQEPWVNATFLPPNHPDWLLFTAFEHLPTDFHDRHRTCIYVRKGFGLDNINQLSGGGQFLTGLKISISPSKTICILNAYNTPGSFPALSILDDWLEAFYSRSTPTFICMDANLHHPHWNPIGVSNRDPNPFCQPLGDLASDSPLRDRFPPSSQEQARVSLLTSLGPTFWHPNSS</sequence>
<proteinExistence type="predicted"/>
<protein>
    <submittedName>
        <fullName evidence="1">Uncharacterized protein</fullName>
    </submittedName>
</protein>
<name>A0ACC0DY58_9BASI</name>
<keyword evidence="2" id="KW-1185">Reference proteome</keyword>
<reference evidence="2" key="1">
    <citation type="journal article" date="2018" name="BMC Genomics">
        <title>Genomic insights into host adaptation between the wheat stripe rust pathogen (Puccinia striiformis f. sp. tritici) and the barley stripe rust pathogen (Puccinia striiformis f. sp. hordei).</title>
        <authorList>
            <person name="Xia C."/>
            <person name="Wang M."/>
            <person name="Yin C."/>
            <person name="Cornejo O.E."/>
            <person name="Hulbert S.H."/>
            <person name="Chen X."/>
        </authorList>
    </citation>
    <scope>NUCLEOTIDE SEQUENCE [LARGE SCALE GENOMIC DNA]</scope>
    <source>
        <strain evidence="2">93-210</strain>
    </source>
</reference>
<evidence type="ECO:0000313" key="1">
    <source>
        <dbReference type="EMBL" id="KAI7940379.1"/>
    </source>
</evidence>
<reference evidence="2" key="2">
    <citation type="journal article" date="2018" name="Mol. Plant Microbe Interact.">
        <title>Genome sequence resources for the wheat stripe rust pathogen (Puccinia striiformis f. sp. tritici) and the barley stripe rust pathogen (Puccinia striiformis f. sp. hordei).</title>
        <authorList>
            <person name="Xia C."/>
            <person name="Wang M."/>
            <person name="Yin C."/>
            <person name="Cornejo O.E."/>
            <person name="Hulbert S.H."/>
            <person name="Chen X."/>
        </authorList>
    </citation>
    <scope>NUCLEOTIDE SEQUENCE [LARGE SCALE GENOMIC DNA]</scope>
    <source>
        <strain evidence="2">93-210</strain>
    </source>
</reference>